<dbReference type="GO" id="GO:0004308">
    <property type="term" value="F:exo-alpha-sialidase activity"/>
    <property type="evidence" value="ECO:0007669"/>
    <property type="project" value="UniProtKB-EC"/>
</dbReference>
<evidence type="ECO:0000256" key="2">
    <source>
        <dbReference type="ARBA" id="ARBA00009348"/>
    </source>
</evidence>
<reference evidence="8 9" key="1">
    <citation type="submission" date="2023-03" db="EMBL/GenBank/DDBJ databases">
        <title>Complete genome of Arcanobacterium canis strain DSM 25104 isolated in 2010 from a canine otitis externa in Germany.</title>
        <authorList>
            <person name="Borowiak M."/>
            <person name="Kreitlow A."/>
            <person name="Malorny B."/>
            <person name="Laemmler C."/>
            <person name="Prenger-Berninghoff E."/>
            <person name="Ploetz M."/>
            <person name="Abdulmawjood A."/>
        </authorList>
    </citation>
    <scope>NUCLEOTIDE SEQUENCE [LARGE SCALE GENOMIC DNA]</scope>
    <source>
        <strain evidence="8 9">DSM 25104</strain>
    </source>
</reference>
<dbReference type="InterPro" id="IPR036278">
    <property type="entry name" value="Sialidase_sf"/>
</dbReference>
<dbReference type="RefSeq" id="WP_278012656.1">
    <property type="nucleotide sequence ID" value="NZ_CP121208.1"/>
</dbReference>
<dbReference type="InterPro" id="IPR026856">
    <property type="entry name" value="Sialidase_fam"/>
</dbReference>
<comment type="similarity">
    <text evidence="2">Belongs to the glycosyl hydrolase 33 family.</text>
</comment>
<comment type="catalytic activity">
    <reaction evidence="1">
        <text>Hydrolysis of alpha-(2-&gt;3)-, alpha-(2-&gt;6)-, alpha-(2-&gt;8)- glycosidic linkages of terminal sialic acid residues in oligosaccharides, glycoproteins, glycolipids, colominic acid and synthetic substrates.</text>
        <dbReference type="EC" id="3.2.1.18"/>
    </reaction>
</comment>
<dbReference type="CDD" id="cd15482">
    <property type="entry name" value="Sialidase_non-viral"/>
    <property type="match status" value="1"/>
</dbReference>
<gene>
    <name evidence="8" type="ORF">P7079_07520</name>
</gene>
<evidence type="ECO:0000256" key="1">
    <source>
        <dbReference type="ARBA" id="ARBA00000427"/>
    </source>
</evidence>
<dbReference type="Proteomes" id="UP001215216">
    <property type="component" value="Chromosome"/>
</dbReference>
<accession>A0ABY8G1E2</accession>
<evidence type="ECO:0000313" key="9">
    <source>
        <dbReference type="Proteomes" id="UP001215216"/>
    </source>
</evidence>
<evidence type="ECO:0000256" key="5">
    <source>
        <dbReference type="SAM" id="Phobius"/>
    </source>
</evidence>
<evidence type="ECO:0000259" key="7">
    <source>
        <dbReference type="Pfam" id="PF13088"/>
    </source>
</evidence>
<evidence type="ECO:0000256" key="3">
    <source>
        <dbReference type="ARBA" id="ARBA00012733"/>
    </source>
</evidence>
<feature type="compositionally biased region" description="Polar residues" evidence="4">
    <location>
        <begin position="41"/>
        <end position="51"/>
    </location>
</feature>
<evidence type="ECO:0000256" key="4">
    <source>
        <dbReference type="SAM" id="MobiDB-lite"/>
    </source>
</evidence>
<dbReference type="InterPro" id="IPR013783">
    <property type="entry name" value="Ig-like_fold"/>
</dbReference>
<dbReference type="SUPFAM" id="SSF49313">
    <property type="entry name" value="Cadherin-like"/>
    <property type="match status" value="1"/>
</dbReference>
<feature type="compositionally biased region" description="Pro residues" evidence="4">
    <location>
        <begin position="810"/>
        <end position="827"/>
    </location>
</feature>
<keyword evidence="8" id="KW-0326">Glycosidase</keyword>
<feature type="chain" id="PRO_5046094501" description="exo-alpha-sialidase" evidence="6">
    <location>
        <begin position="36"/>
        <end position="883"/>
    </location>
</feature>
<dbReference type="Pfam" id="PF13088">
    <property type="entry name" value="BNR_2"/>
    <property type="match status" value="1"/>
</dbReference>
<protein>
    <recommendedName>
        <fullName evidence="3">exo-alpha-sialidase</fullName>
        <ecNumber evidence="3">3.2.1.18</ecNumber>
    </recommendedName>
</protein>
<dbReference type="PANTHER" id="PTHR10628:SF30">
    <property type="entry name" value="EXO-ALPHA-SIALIDASE"/>
    <property type="match status" value="1"/>
</dbReference>
<proteinExistence type="inferred from homology"/>
<dbReference type="Gene3D" id="2.60.40.10">
    <property type="entry name" value="Immunoglobulins"/>
    <property type="match status" value="1"/>
</dbReference>
<keyword evidence="6" id="KW-0732">Signal</keyword>
<keyword evidence="9" id="KW-1185">Reference proteome</keyword>
<dbReference type="Gene3D" id="2.120.10.10">
    <property type="match status" value="1"/>
</dbReference>
<dbReference type="EMBL" id="CP121208">
    <property type="protein sequence ID" value="WFM83231.1"/>
    <property type="molecule type" value="Genomic_DNA"/>
</dbReference>
<sequence>MKKSRAKRMLFALSATGALALTPLSAIPIIPSAQAAEKDTSPTSSVSTENAGTAADSSAESKSAEKLVGQFEVTNPKKDGSAFEPGEVIRYNLTVTNNTDMTRSFKAISSNLENWDGCKWSALAKGNTQSCPFAYHTVTDADAKAGSFTPSITFARYNSTGYTGSFENLAPLEGARVEIATPLFEVQSFSFTEGTGKEKYSVGDKLTATLVIRNTSQAPLTLGVDGAKPCSATVPAGKTHTCTFPHTVTKDDLERAQAEYNVVVKATQGQRNATKPAKATTSTPTQWERAKSFAASNADPRLEADLSQLQVIGVNTPEYNIRIPAIAVASNGDLLASWDLRPTNGVAKGGDSPNENSIVQRRSHDGGKTWGPVTTIAQGKVAPAGQRYGYSDPSYVVDHTTGEIFNFHVGSMEAGFPNNPSYRLNEDGTVDEKHRQTMNLAVSSSTDNGYTWSHRIITNDILGSEATKFDGCFATSGAGTQKMQAPYKGRLLQQVACRKADRSGNLAVTIFSDDHGKTWQRGNFTSDTEGAAQGKKWNYDENKVTELSDGRLMLNSRIPRGSAEEGYRMVAVSNDGGMNWSEYRADHNLLDSQNNAQILRAFPTAKKGTLRGKVLLFSNTKNHWDRVDGHVSMSYDDGATWPVSKQIRKGGTGYTTMAVQPDGRIGLLLEPDTWNKIGYVNFSLKYLTDRLPFEVALDDIKDISLTDGKEMTPHAFTSTGNDPLLADTFTFTGLPQGLRYDAQSGKLLGTPNVGNAQTKAFNVTVTLTEEDDGTGIARTSTKNFTIKVEPNEEKPAPKSPDSEEAGAPAPGDPAPTPTPGDPAPTPAPGASGKPGEKNKNSAPQTSPAPQAKPLPFTGVSATLLAFASIGSVLSGIAVLRRRS</sequence>
<keyword evidence="8" id="KW-0378">Hydrolase</keyword>
<dbReference type="PANTHER" id="PTHR10628">
    <property type="entry name" value="SIALIDASE"/>
    <property type="match status" value="1"/>
</dbReference>
<dbReference type="Pfam" id="PF05345">
    <property type="entry name" value="He_PIG"/>
    <property type="match status" value="1"/>
</dbReference>
<evidence type="ECO:0000313" key="8">
    <source>
        <dbReference type="EMBL" id="WFM83231.1"/>
    </source>
</evidence>
<dbReference type="InterPro" id="IPR015919">
    <property type="entry name" value="Cadherin-like_sf"/>
</dbReference>
<dbReference type="SUPFAM" id="SSF50939">
    <property type="entry name" value="Sialidases"/>
    <property type="match status" value="1"/>
</dbReference>
<feature type="transmembrane region" description="Helical" evidence="5">
    <location>
        <begin position="854"/>
        <end position="879"/>
    </location>
</feature>
<dbReference type="InterPro" id="IPR011040">
    <property type="entry name" value="Sialidase"/>
</dbReference>
<organism evidence="8 9">
    <name type="scientific">Arcanobacterium canis</name>
    <dbReference type="NCBI Taxonomy" id="999183"/>
    <lineage>
        <taxon>Bacteria</taxon>
        <taxon>Bacillati</taxon>
        <taxon>Actinomycetota</taxon>
        <taxon>Actinomycetes</taxon>
        <taxon>Actinomycetales</taxon>
        <taxon>Actinomycetaceae</taxon>
        <taxon>Arcanobacterium</taxon>
    </lineage>
</organism>
<name>A0ABY8G1E2_9ACTO</name>
<evidence type="ECO:0000256" key="6">
    <source>
        <dbReference type="SAM" id="SignalP"/>
    </source>
</evidence>
<feature type="region of interest" description="Disordered" evidence="4">
    <location>
        <begin position="34"/>
        <end position="62"/>
    </location>
</feature>
<keyword evidence="5" id="KW-0812">Transmembrane</keyword>
<keyword evidence="5" id="KW-1133">Transmembrane helix</keyword>
<feature type="domain" description="Sialidase" evidence="7">
    <location>
        <begin position="357"/>
        <end position="666"/>
    </location>
</feature>
<dbReference type="EC" id="3.2.1.18" evidence="3"/>
<feature type="signal peptide" evidence="6">
    <location>
        <begin position="1"/>
        <end position="35"/>
    </location>
</feature>
<keyword evidence="5" id="KW-0472">Membrane</keyword>
<feature type="region of interest" description="Disordered" evidence="4">
    <location>
        <begin position="772"/>
        <end position="855"/>
    </location>
</feature>